<protein>
    <recommendedName>
        <fullName evidence="3">WYL domain-containing protein</fullName>
    </recommendedName>
</protein>
<dbReference type="Proteomes" id="UP000326912">
    <property type="component" value="Unassembled WGS sequence"/>
</dbReference>
<evidence type="ECO:0000313" key="1">
    <source>
        <dbReference type="EMBL" id="GER86675.1"/>
    </source>
</evidence>
<sequence>MAKTPYGVLLQSHHVHLPSLARYLIGLDLPFIVHEPPELRSTLLELAADITRIATMPAPQ</sequence>
<gene>
    <name evidence="1" type="ORF">KDW_08370</name>
</gene>
<name>A0A5J4KGN4_9CHLR</name>
<keyword evidence="2" id="KW-1185">Reference proteome</keyword>
<proteinExistence type="predicted"/>
<evidence type="ECO:0000313" key="2">
    <source>
        <dbReference type="Proteomes" id="UP000326912"/>
    </source>
</evidence>
<dbReference type="RefSeq" id="WP_151754769.1">
    <property type="nucleotide sequence ID" value="NZ_BKZW01000001.1"/>
</dbReference>
<comment type="caution">
    <text evidence="1">The sequence shown here is derived from an EMBL/GenBank/DDBJ whole genome shotgun (WGS) entry which is preliminary data.</text>
</comment>
<dbReference type="AlphaFoldDB" id="A0A5J4KGN4"/>
<evidence type="ECO:0008006" key="3">
    <source>
        <dbReference type="Google" id="ProtNLM"/>
    </source>
</evidence>
<organism evidence="1 2">
    <name type="scientific">Dictyobacter vulcani</name>
    <dbReference type="NCBI Taxonomy" id="2607529"/>
    <lineage>
        <taxon>Bacteria</taxon>
        <taxon>Bacillati</taxon>
        <taxon>Chloroflexota</taxon>
        <taxon>Ktedonobacteria</taxon>
        <taxon>Ktedonobacterales</taxon>
        <taxon>Dictyobacteraceae</taxon>
        <taxon>Dictyobacter</taxon>
    </lineage>
</organism>
<dbReference type="EMBL" id="BKZW01000001">
    <property type="protein sequence ID" value="GER86675.1"/>
    <property type="molecule type" value="Genomic_DNA"/>
</dbReference>
<accession>A0A5J4KGN4</accession>
<reference evidence="1 2" key="1">
    <citation type="submission" date="2019-10" db="EMBL/GenBank/DDBJ databases">
        <title>Dictyobacter vulcani sp. nov., within the class Ktedonobacteria, isolated from soil of volcanic Mt. Zao.</title>
        <authorList>
            <person name="Zheng Y."/>
            <person name="Wang C.M."/>
            <person name="Sakai Y."/>
            <person name="Abe K."/>
            <person name="Yokota A."/>
            <person name="Yabe S."/>
        </authorList>
    </citation>
    <scope>NUCLEOTIDE SEQUENCE [LARGE SCALE GENOMIC DNA]</scope>
    <source>
        <strain evidence="1 2">W12</strain>
    </source>
</reference>